<dbReference type="GO" id="GO:1902201">
    <property type="term" value="P:negative regulation of bacterial-type flagellum-dependent cell motility"/>
    <property type="evidence" value="ECO:0007669"/>
    <property type="project" value="TreeGrafter"/>
</dbReference>
<evidence type="ECO:0000256" key="1">
    <source>
        <dbReference type="ARBA" id="ARBA00012528"/>
    </source>
</evidence>
<name>A0A562SGE3_9HYPH</name>
<sequence length="231" mass="25298">MDSLTELARQFVEMFTDAAFMVDADGTIVVSNGSASALFAQPIADANASPFAETSEIARLISAARTTSAPVPARVKLPHGNECIAYATRISLPETPFDGSIVVRLDQRVDVATKFAALNSELKALTAKYKHTHQQKSELEVHAFRDPLTHVLNRRGFDEALESEHKRALRYQRKLSLAVLDLDHFKSINDQHGHAVGDAVLSHFSHICQDALRDGDVVARIGGEEFAILLP</sequence>
<dbReference type="Gene3D" id="3.30.70.270">
    <property type="match status" value="1"/>
</dbReference>
<evidence type="ECO:0000313" key="3">
    <source>
        <dbReference type="EMBL" id="TWI80034.1"/>
    </source>
</evidence>
<dbReference type="InterPro" id="IPR029787">
    <property type="entry name" value="Nucleotide_cyclase"/>
</dbReference>
<dbReference type="InterPro" id="IPR043128">
    <property type="entry name" value="Rev_trsase/Diguanyl_cyclase"/>
</dbReference>
<dbReference type="Proteomes" id="UP000320593">
    <property type="component" value="Unassembled WGS sequence"/>
</dbReference>
<protein>
    <recommendedName>
        <fullName evidence="1">diguanylate cyclase</fullName>
        <ecNumber evidence="1">2.7.7.65</ecNumber>
    </recommendedName>
</protein>
<dbReference type="GO" id="GO:0005886">
    <property type="term" value="C:plasma membrane"/>
    <property type="evidence" value="ECO:0007669"/>
    <property type="project" value="TreeGrafter"/>
</dbReference>
<dbReference type="NCBIfam" id="TIGR00254">
    <property type="entry name" value="GGDEF"/>
    <property type="match status" value="1"/>
</dbReference>
<proteinExistence type="predicted"/>
<comment type="caution">
    <text evidence="3">The sequence shown here is derived from an EMBL/GenBank/DDBJ whole genome shotgun (WGS) entry which is preliminary data.</text>
</comment>
<organism evidence="3 4">
    <name type="scientific">Roseibium hamelinense</name>
    <dbReference type="NCBI Taxonomy" id="150831"/>
    <lineage>
        <taxon>Bacteria</taxon>
        <taxon>Pseudomonadati</taxon>
        <taxon>Pseudomonadota</taxon>
        <taxon>Alphaproteobacteria</taxon>
        <taxon>Hyphomicrobiales</taxon>
        <taxon>Stappiaceae</taxon>
        <taxon>Roseibium</taxon>
    </lineage>
</organism>
<accession>A0A562SGE3</accession>
<feature type="domain" description="GGDEF" evidence="2">
    <location>
        <begin position="173"/>
        <end position="231"/>
    </location>
</feature>
<dbReference type="SUPFAM" id="SSF55073">
    <property type="entry name" value="Nucleotide cyclase"/>
    <property type="match status" value="1"/>
</dbReference>
<gene>
    <name evidence="3" type="ORF">JM93_04146</name>
</gene>
<dbReference type="EMBL" id="VLLF01000012">
    <property type="protein sequence ID" value="TWI80034.1"/>
    <property type="molecule type" value="Genomic_DNA"/>
</dbReference>
<dbReference type="PANTHER" id="PTHR45138:SF24">
    <property type="entry name" value="DIGUANYLATE CYCLASE DGCC-RELATED"/>
    <property type="match status" value="1"/>
</dbReference>
<dbReference type="AlphaFoldDB" id="A0A562SGE3"/>
<evidence type="ECO:0000259" key="2">
    <source>
        <dbReference type="PROSITE" id="PS50887"/>
    </source>
</evidence>
<dbReference type="SMART" id="SM00267">
    <property type="entry name" value="GGDEF"/>
    <property type="match status" value="1"/>
</dbReference>
<dbReference type="PROSITE" id="PS50887">
    <property type="entry name" value="GGDEF"/>
    <property type="match status" value="1"/>
</dbReference>
<dbReference type="CDD" id="cd01949">
    <property type="entry name" value="GGDEF"/>
    <property type="match status" value="1"/>
</dbReference>
<dbReference type="Pfam" id="PF00990">
    <property type="entry name" value="GGDEF"/>
    <property type="match status" value="1"/>
</dbReference>
<dbReference type="GO" id="GO:0052621">
    <property type="term" value="F:diguanylate cyclase activity"/>
    <property type="evidence" value="ECO:0007669"/>
    <property type="project" value="UniProtKB-EC"/>
</dbReference>
<dbReference type="OrthoDB" id="9812260at2"/>
<dbReference type="EC" id="2.7.7.65" evidence="1"/>
<keyword evidence="4" id="KW-1185">Reference proteome</keyword>
<dbReference type="InterPro" id="IPR050469">
    <property type="entry name" value="Diguanylate_Cyclase"/>
</dbReference>
<evidence type="ECO:0000313" key="4">
    <source>
        <dbReference type="Proteomes" id="UP000320593"/>
    </source>
</evidence>
<reference evidence="3 4" key="1">
    <citation type="submission" date="2019-07" db="EMBL/GenBank/DDBJ databases">
        <title>Genomic Encyclopedia of Archaeal and Bacterial Type Strains, Phase II (KMG-II): from individual species to whole genera.</title>
        <authorList>
            <person name="Goeker M."/>
        </authorList>
    </citation>
    <scope>NUCLEOTIDE SEQUENCE [LARGE SCALE GENOMIC DNA]</scope>
    <source>
        <strain evidence="3 4">ATCC BAA-252</strain>
    </source>
</reference>
<dbReference type="PANTHER" id="PTHR45138">
    <property type="entry name" value="REGULATORY COMPONENTS OF SENSORY TRANSDUCTION SYSTEM"/>
    <property type="match status" value="1"/>
</dbReference>
<dbReference type="InterPro" id="IPR000160">
    <property type="entry name" value="GGDEF_dom"/>
</dbReference>
<dbReference type="GO" id="GO:0043709">
    <property type="term" value="P:cell adhesion involved in single-species biofilm formation"/>
    <property type="evidence" value="ECO:0007669"/>
    <property type="project" value="TreeGrafter"/>
</dbReference>